<evidence type="ECO:0000256" key="2">
    <source>
        <dbReference type="ARBA" id="ARBA00004629"/>
    </source>
</evidence>
<dbReference type="Pfam" id="PF05837">
    <property type="entry name" value="CENP-H"/>
    <property type="match status" value="1"/>
</dbReference>
<feature type="coiled-coil region" evidence="8">
    <location>
        <begin position="501"/>
        <end position="546"/>
    </location>
</feature>
<feature type="compositionally biased region" description="Basic residues" evidence="9">
    <location>
        <begin position="137"/>
        <end position="146"/>
    </location>
</feature>
<dbReference type="Ensembl" id="ENSSHAT00000047301.1">
    <property type="protein sequence ID" value="ENSSHAP00000027942.1"/>
    <property type="gene ID" value="ENSSHAG00000028749.1"/>
</dbReference>
<dbReference type="GO" id="GO:0007059">
    <property type="term" value="P:chromosome segregation"/>
    <property type="evidence" value="ECO:0007669"/>
    <property type="project" value="TreeGrafter"/>
</dbReference>
<feature type="domain" description="Centromere protein H C-terminal" evidence="10">
    <location>
        <begin position="404"/>
        <end position="601"/>
    </location>
</feature>
<feature type="compositionally biased region" description="Basic and acidic residues" evidence="9">
    <location>
        <begin position="197"/>
        <end position="208"/>
    </location>
</feature>
<keyword evidence="6" id="KW-0137">Centromere</keyword>
<sequence>MEVRGARTRQSTRRSHQAADGDESEEKEGAPGAQPPLTRSSPRRNAPEEEKEVPSAPLRSGPRPRRSLRSRGVNVREEEKKEGEAGEKQRAVPSATPRSSREEEEEARSGGLRRSLRRSTTQALKEDGGAPSPESRRARRSGRRSSRGKEEEARGRSPGENAPQDQEEVRPDRSSPEEAQGEVRDTRAPGAGPRLDQGPRKEEGKEGGNNRSLRSRSRTSRDWNMREEEEDVRIPTSLRPKSGASGNATPVSAESRAGRERAAGPQPGPALRRGRSGASGEGRVRGTGSGRRVASAPARYAAGAEDAEAPRLGDAAPRAAAGDRDRGPLGKEVWGGEKLGRRSQRPTPSPRRDAADSAPTSAPISAPTSPTNPSGPEPPPAAFCTKEAGEEGAEEDEDWNMVRQLLRLKNQIKQQLLEYKAEVEASKMSPTEECTEDNLIQKIEDLERKMEDMKIELEAKTLALKRIQVAHALEKKLEKKDADFEPILAIMKNILTVNGSILKAQQLTRDLEEKMLEVKKKRLMFKKAGEEKVLEIKAEKKRKKDESSLLNNSPLIIKMKKNLQKEIDTTVIIQNVFQHIVMAAKIDWAADPDLKALILQFEKNLNFI</sequence>
<dbReference type="PANTHER" id="PTHR48122:SF1">
    <property type="entry name" value="CENTROMERE PROTEIN H"/>
    <property type="match status" value="1"/>
</dbReference>
<evidence type="ECO:0000313" key="11">
    <source>
        <dbReference type="Ensembl" id="ENSSHAP00000027942.1"/>
    </source>
</evidence>
<feature type="compositionally biased region" description="Low complexity" evidence="9">
    <location>
        <begin position="290"/>
        <end position="320"/>
    </location>
</feature>
<dbReference type="InterPro" id="IPR040034">
    <property type="entry name" value="CENP-H"/>
</dbReference>
<dbReference type="GO" id="GO:0005634">
    <property type="term" value="C:nucleus"/>
    <property type="evidence" value="ECO:0007669"/>
    <property type="project" value="UniProtKB-SubCell"/>
</dbReference>
<evidence type="ECO:0000256" key="7">
    <source>
        <dbReference type="ARBA" id="ARBA00025735"/>
    </source>
</evidence>
<dbReference type="InterPro" id="IPR008426">
    <property type="entry name" value="CENP-H_C"/>
</dbReference>
<keyword evidence="8" id="KW-0175">Coiled coil</keyword>
<feature type="region of interest" description="Disordered" evidence="9">
    <location>
        <begin position="1"/>
        <end position="397"/>
    </location>
</feature>
<feature type="compositionally biased region" description="Gly residues" evidence="9">
    <location>
        <begin position="277"/>
        <end position="289"/>
    </location>
</feature>
<dbReference type="GO" id="GO:0000776">
    <property type="term" value="C:kinetochore"/>
    <property type="evidence" value="ECO:0007669"/>
    <property type="project" value="UniProtKB-KW"/>
</dbReference>
<reference evidence="11" key="2">
    <citation type="submission" date="2025-08" db="UniProtKB">
        <authorList>
            <consortium name="Ensembl"/>
        </authorList>
    </citation>
    <scope>IDENTIFICATION</scope>
</reference>
<evidence type="ECO:0000256" key="6">
    <source>
        <dbReference type="ARBA" id="ARBA00023328"/>
    </source>
</evidence>
<accession>A0A7N4UZG0</accession>
<dbReference type="OrthoDB" id="2274804at2759"/>
<dbReference type="InParanoid" id="A0A7N4UZG0"/>
<evidence type="ECO:0000256" key="8">
    <source>
        <dbReference type="SAM" id="Coils"/>
    </source>
</evidence>
<dbReference type="GO" id="GO:0043515">
    <property type="term" value="F:kinetochore binding"/>
    <property type="evidence" value="ECO:0007669"/>
    <property type="project" value="TreeGrafter"/>
</dbReference>
<name>A0A7N4UZG0_SARHA</name>
<keyword evidence="5" id="KW-0539">Nucleus</keyword>
<evidence type="ECO:0000259" key="10">
    <source>
        <dbReference type="Pfam" id="PF05837"/>
    </source>
</evidence>
<dbReference type="GeneTree" id="ENSGT00390000009578"/>
<gene>
    <name evidence="11" type="primary">CENPH</name>
</gene>
<dbReference type="AlphaFoldDB" id="A0A7N4UZG0"/>
<evidence type="ECO:0000256" key="5">
    <source>
        <dbReference type="ARBA" id="ARBA00023242"/>
    </source>
</evidence>
<organism evidence="11 12">
    <name type="scientific">Sarcophilus harrisii</name>
    <name type="common">Tasmanian devil</name>
    <name type="synonym">Sarcophilus laniarius</name>
    <dbReference type="NCBI Taxonomy" id="9305"/>
    <lineage>
        <taxon>Eukaryota</taxon>
        <taxon>Metazoa</taxon>
        <taxon>Chordata</taxon>
        <taxon>Craniata</taxon>
        <taxon>Vertebrata</taxon>
        <taxon>Euteleostomi</taxon>
        <taxon>Mammalia</taxon>
        <taxon>Metatheria</taxon>
        <taxon>Dasyuromorphia</taxon>
        <taxon>Dasyuridae</taxon>
        <taxon>Sarcophilus</taxon>
    </lineage>
</organism>
<keyword evidence="4" id="KW-0995">Kinetochore</keyword>
<evidence type="ECO:0000256" key="9">
    <source>
        <dbReference type="SAM" id="MobiDB-lite"/>
    </source>
</evidence>
<evidence type="ECO:0000313" key="12">
    <source>
        <dbReference type="Proteomes" id="UP000007648"/>
    </source>
</evidence>
<dbReference type="KEGG" id="shr:100929794"/>
<dbReference type="GeneID" id="100929794"/>
<dbReference type="PANTHER" id="PTHR48122">
    <property type="entry name" value="CENTROMERE PROTEIN H"/>
    <property type="match status" value="1"/>
</dbReference>
<evidence type="ECO:0000256" key="3">
    <source>
        <dbReference type="ARBA" id="ARBA00022454"/>
    </source>
</evidence>
<comment type="subcellular location">
    <subcellularLocation>
        <location evidence="2">Chromosome</location>
        <location evidence="2">Centromere</location>
        <location evidence="2">Kinetochore</location>
    </subcellularLocation>
    <subcellularLocation>
        <location evidence="1">Nucleus</location>
    </subcellularLocation>
</comment>
<feature type="compositionally biased region" description="Basic and acidic residues" evidence="9">
    <location>
        <begin position="321"/>
        <end position="340"/>
    </location>
</feature>
<feature type="compositionally biased region" description="Basic and acidic residues" evidence="9">
    <location>
        <begin position="147"/>
        <end position="157"/>
    </location>
</feature>
<dbReference type="GO" id="GO:0051382">
    <property type="term" value="P:kinetochore assembly"/>
    <property type="evidence" value="ECO:0007669"/>
    <property type="project" value="InterPro"/>
</dbReference>
<evidence type="ECO:0000256" key="4">
    <source>
        <dbReference type="ARBA" id="ARBA00022838"/>
    </source>
</evidence>
<protein>
    <submittedName>
        <fullName evidence="11">Centromere protein H</fullName>
    </submittedName>
</protein>
<proteinExistence type="inferred from homology"/>
<keyword evidence="12" id="KW-1185">Reference proteome</keyword>
<feature type="compositionally biased region" description="Basic and acidic residues" evidence="9">
    <location>
        <begin position="167"/>
        <end position="187"/>
    </location>
</feature>
<keyword evidence="3" id="KW-0158">Chromosome</keyword>
<reference evidence="11" key="3">
    <citation type="submission" date="2025-09" db="UniProtKB">
        <authorList>
            <consortium name="Ensembl"/>
        </authorList>
    </citation>
    <scope>IDENTIFICATION</scope>
</reference>
<feature type="coiled-coil region" evidence="8">
    <location>
        <begin position="402"/>
        <end position="463"/>
    </location>
</feature>
<feature type="compositionally biased region" description="Basic and acidic residues" evidence="9">
    <location>
        <begin position="74"/>
        <end position="90"/>
    </location>
</feature>
<feature type="compositionally biased region" description="Basic residues" evidence="9">
    <location>
        <begin position="1"/>
        <end position="16"/>
    </location>
</feature>
<reference evidence="11 12" key="1">
    <citation type="journal article" date="2011" name="Proc. Natl. Acad. Sci. U.S.A.">
        <title>Genetic diversity and population structure of the endangered marsupial Sarcophilus harrisii (Tasmanian devil).</title>
        <authorList>
            <person name="Miller W."/>
            <person name="Hayes V.M."/>
            <person name="Ratan A."/>
            <person name="Petersen D.C."/>
            <person name="Wittekindt N.E."/>
            <person name="Miller J."/>
            <person name="Walenz B."/>
            <person name="Knight J."/>
            <person name="Qi J."/>
            <person name="Zhao F."/>
            <person name="Wang Q."/>
            <person name="Bedoya-Reina O.C."/>
            <person name="Katiyar N."/>
            <person name="Tomsho L.P."/>
            <person name="Kasson L.M."/>
            <person name="Hardie R.A."/>
            <person name="Woodbridge P."/>
            <person name="Tindall E.A."/>
            <person name="Bertelsen M.F."/>
            <person name="Dixon D."/>
            <person name="Pyecroft S."/>
            <person name="Helgen K.M."/>
            <person name="Lesk A.M."/>
            <person name="Pringle T.H."/>
            <person name="Patterson N."/>
            <person name="Zhang Y."/>
            <person name="Kreiss A."/>
            <person name="Woods G.M."/>
            <person name="Jones M.E."/>
            <person name="Schuster S.C."/>
        </authorList>
    </citation>
    <scope>NUCLEOTIDE SEQUENCE [LARGE SCALE GENOMIC DNA]</scope>
</reference>
<dbReference type="RefSeq" id="XP_023351572.2">
    <property type="nucleotide sequence ID" value="XM_023495804.2"/>
</dbReference>
<dbReference type="GO" id="GO:0007052">
    <property type="term" value="P:mitotic spindle organization"/>
    <property type="evidence" value="ECO:0007669"/>
    <property type="project" value="TreeGrafter"/>
</dbReference>
<feature type="compositionally biased region" description="Low complexity" evidence="9">
    <location>
        <begin position="356"/>
        <end position="372"/>
    </location>
</feature>
<comment type="similarity">
    <text evidence="7">Belongs to the CENP-H/MCM16 family.</text>
</comment>
<dbReference type="Proteomes" id="UP000007648">
    <property type="component" value="Unassembled WGS sequence"/>
</dbReference>
<evidence type="ECO:0000256" key="1">
    <source>
        <dbReference type="ARBA" id="ARBA00004123"/>
    </source>
</evidence>
<dbReference type="CTD" id="64946"/>